<feature type="compositionally biased region" description="Low complexity" evidence="1">
    <location>
        <begin position="130"/>
        <end position="144"/>
    </location>
</feature>
<feature type="region of interest" description="Disordered" evidence="1">
    <location>
        <begin position="130"/>
        <end position="166"/>
    </location>
</feature>
<proteinExistence type="predicted"/>
<evidence type="ECO:0000256" key="1">
    <source>
        <dbReference type="SAM" id="MobiDB-lite"/>
    </source>
</evidence>
<comment type="caution">
    <text evidence="2">The sequence shown here is derived from an EMBL/GenBank/DDBJ whole genome shotgun (WGS) entry which is preliminary data.</text>
</comment>
<dbReference type="Proteomes" id="UP000652761">
    <property type="component" value="Unassembled WGS sequence"/>
</dbReference>
<keyword evidence="3" id="KW-1185">Reference proteome</keyword>
<feature type="compositionally biased region" description="Polar residues" evidence="1">
    <location>
        <begin position="145"/>
        <end position="155"/>
    </location>
</feature>
<feature type="compositionally biased region" description="Polar residues" evidence="1">
    <location>
        <begin position="80"/>
        <end position="92"/>
    </location>
</feature>
<dbReference type="AlphaFoldDB" id="A0A843XS10"/>
<name>A0A843XS10_COLES</name>
<gene>
    <name evidence="2" type="ORF">Taro_055856</name>
</gene>
<evidence type="ECO:0000313" key="3">
    <source>
        <dbReference type="Proteomes" id="UP000652761"/>
    </source>
</evidence>
<dbReference type="EMBL" id="NMUH01014000">
    <property type="protein sequence ID" value="MQM22798.1"/>
    <property type="molecule type" value="Genomic_DNA"/>
</dbReference>
<protein>
    <submittedName>
        <fullName evidence="2">Uncharacterized protein</fullName>
    </submittedName>
</protein>
<reference evidence="2" key="1">
    <citation type="submission" date="2017-07" db="EMBL/GenBank/DDBJ databases">
        <title>Taro Niue Genome Assembly and Annotation.</title>
        <authorList>
            <person name="Atibalentja N."/>
            <person name="Keating K."/>
            <person name="Fields C.J."/>
        </authorList>
    </citation>
    <scope>NUCLEOTIDE SEQUENCE</scope>
    <source>
        <strain evidence="2">Niue_2</strain>
        <tissue evidence="2">Leaf</tissue>
    </source>
</reference>
<sequence length="384" mass="40537">MISASIDLAINAGLCRNTDPSSQVWVNGVGEALLGQSQEGAETPPRSSSSGLLDDLHSRGMSGKPPPLLQLPSRVICRGGSTQSGGAQSNSRLDSRAKEEHLPFHADLRPPSSVFGAGVVLHALRSEVGASSSSPSSVHSGSAGNQMRKTPSTTAGHARRGRGTHISRAISPRSNRLVGYCLGEACSQDCSGLVSAGCCVTSGLRYVVVVLASAFWWVSQNGALVVLVEVPPESVCVASTGCYVFLSVGHVFWPFAWAASWCRFSQDWLALFLQFRLLQSGSPRADLGAFGGGSPQSCPVVALVVTALSLYRDELSFCAGGTSCVPVVKWFASLLAPCVLSQMVVWERPDACLLPLFSVGCSRWWCLHMEIGAVLRTVATFVAK</sequence>
<accession>A0A843XS10</accession>
<evidence type="ECO:0000313" key="2">
    <source>
        <dbReference type="EMBL" id="MQM22798.1"/>
    </source>
</evidence>
<feature type="region of interest" description="Disordered" evidence="1">
    <location>
        <begin position="36"/>
        <end position="97"/>
    </location>
</feature>
<organism evidence="2 3">
    <name type="scientific">Colocasia esculenta</name>
    <name type="common">Wild taro</name>
    <name type="synonym">Arum esculentum</name>
    <dbReference type="NCBI Taxonomy" id="4460"/>
    <lineage>
        <taxon>Eukaryota</taxon>
        <taxon>Viridiplantae</taxon>
        <taxon>Streptophyta</taxon>
        <taxon>Embryophyta</taxon>
        <taxon>Tracheophyta</taxon>
        <taxon>Spermatophyta</taxon>
        <taxon>Magnoliopsida</taxon>
        <taxon>Liliopsida</taxon>
        <taxon>Araceae</taxon>
        <taxon>Aroideae</taxon>
        <taxon>Colocasieae</taxon>
        <taxon>Colocasia</taxon>
    </lineage>
</organism>
<feature type="non-terminal residue" evidence="2">
    <location>
        <position position="1"/>
    </location>
</feature>